<keyword evidence="3" id="KW-1185">Reference proteome</keyword>
<protein>
    <submittedName>
        <fullName evidence="2">Uncharacterized protein</fullName>
    </submittedName>
</protein>
<organism evidence="2 3">
    <name type="scientific">Sodiomyces alkalinus (strain CBS 110278 / VKM F-3762 / F11)</name>
    <name type="common">Alkaliphilic filamentous fungus</name>
    <dbReference type="NCBI Taxonomy" id="1314773"/>
    <lineage>
        <taxon>Eukaryota</taxon>
        <taxon>Fungi</taxon>
        <taxon>Dikarya</taxon>
        <taxon>Ascomycota</taxon>
        <taxon>Pezizomycotina</taxon>
        <taxon>Sordariomycetes</taxon>
        <taxon>Hypocreomycetidae</taxon>
        <taxon>Glomerellales</taxon>
        <taxon>Plectosphaerellaceae</taxon>
        <taxon>Sodiomyces</taxon>
    </lineage>
</organism>
<evidence type="ECO:0000313" key="2">
    <source>
        <dbReference type="EMBL" id="ROT36147.1"/>
    </source>
</evidence>
<evidence type="ECO:0000313" key="3">
    <source>
        <dbReference type="Proteomes" id="UP000272025"/>
    </source>
</evidence>
<evidence type="ECO:0000256" key="1">
    <source>
        <dbReference type="SAM" id="MobiDB-lite"/>
    </source>
</evidence>
<dbReference type="GeneID" id="39583987"/>
<dbReference type="AlphaFoldDB" id="A0A3N2PNP4"/>
<reference evidence="2 3" key="1">
    <citation type="journal article" date="2018" name="Mol. Ecol.">
        <title>The obligate alkalophilic soda-lake fungus Sodiomyces alkalinus has shifted to a protein diet.</title>
        <authorList>
            <person name="Grum-Grzhimaylo A.A."/>
            <person name="Falkoski D.L."/>
            <person name="van den Heuvel J."/>
            <person name="Valero-Jimenez C.A."/>
            <person name="Min B."/>
            <person name="Choi I.G."/>
            <person name="Lipzen A."/>
            <person name="Daum C.G."/>
            <person name="Aanen D.K."/>
            <person name="Tsang A."/>
            <person name="Henrissat B."/>
            <person name="Bilanenko E.N."/>
            <person name="de Vries R.P."/>
            <person name="van Kan J.A.L."/>
            <person name="Grigoriev I.V."/>
            <person name="Debets A.J.M."/>
        </authorList>
    </citation>
    <scope>NUCLEOTIDE SEQUENCE [LARGE SCALE GENOMIC DNA]</scope>
    <source>
        <strain evidence="2 3">F11</strain>
    </source>
</reference>
<dbReference type="OrthoDB" id="10581882at2759"/>
<name>A0A3N2PNP4_SODAK</name>
<feature type="region of interest" description="Disordered" evidence="1">
    <location>
        <begin position="39"/>
        <end position="67"/>
    </location>
</feature>
<sequence length="67" mass="7734">MASKDTAKAKMNQKRGREKIIRIKQHKKKKKTGLQWEIEPNPIRTDNLQESPILESDALPLRHGSSE</sequence>
<dbReference type="Proteomes" id="UP000272025">
    <property type="component" value="Unassembled WGS sequence"/>
</dbReference>
<dbReference type="RefSeq" id="XP_028463953.1">
    <property type="nucleotide sequence ID" value="XM_028615510.1"/>
</dbReference>
<gene>
    <name evidence="2" type="ORF">SODALDRAFT_58809</name>
</gene>
<proteinExistence type="predicted"/>
<accession>A0A3N2PNP4</accession>
<dbReference type="EMBL" id="ML119060">
    <property type="protein sequence ID" value="ROT36147.1"/>
    <property type="molecule type" value="Genomic_DNA"/>
</dbReference>